<dbReference type="Pfam" id="PF04012">
    <property type="entry name" value="PspA_IM30"/>
    <property type="match status" value="1"/>
</dbReference>
<evidence type="ECO:0000256" key="2">
    <source>
        <dbReference type="SAM" id="Coils"/>
    </source>
</evidence>
<name>A0A847UKS4_HALAR</name>
<evidence type="ECO:0000256" key="1">
    <source>
        <dbReference type="ARBA" id="ARBA00043985"/>
    </source>
</evidence>
<organism evidence="3 4">
    <name type="scientific">Haloarcula argentinensis</name>
    <dbReference type="NCBI Taxonomy" id="43776"/>
    <lineage>
        <taxon>Archaea</taxon>
        <taxon>Methanobacteriati</taxon>
        <taxon>Methanobacteriota</taxon>
        <taxon>Stenosarchaea group</taxon>
        <taxon>Halobacteria</taxon>
        <taxon>Halobacteriales</taxon>
        <taxon>Haloarculaceae</taxon>
        <taxon>Haloarcula</taxon>
    </lineage>
</organism>
<dbReference type="PANTHER" id="PTHR31088:SF6">
    <property type="entry name" value="PHAGE SHOCK PROTEIN A"/>
    <property type="match status" value="1"/>
</dbReference>
<keyword evidence="2" id="KW-0175">Coiled coil</keyword>
<sequence length="271" mass="30585">MSLLRRFAFAIRAKLNALLSRTSDPAAELDYSYEQMRDELQDVTRGIADVTTQKKRLEIHRTRLRSNVEKHDTQARAALQEGRDDLARRALEKKQVNVSQITELTGQIDDLQDTQDRLVGKRAELSSQVEQFRTKKETMKARYQAAEASARVSEAFTGAGDTMADVHRSIERATERTEQMEARAAALEELESSGQLESVLDEGDAIDQELDRLSSERAVENELATLRAEMDEGDAIDQELDRLSSERAVENELATLRAEMDEREAVEEAAE</sequence>
<evidence type="ECO:0000313" key="4">
    <source>
        <dbReference type="Proteomes" id="UP000641625"/>
    </source>
</evidence>
<comment type="similarity">
    <text evidence="1">Belongs to the PspA/Vipp/IM30 family.</text>
</comment>
<dbReference type="AlphaFoldDB" id="A0A847UKS4"/>
<dbReference type="Gene3D" id="1.20.5.1160">
    <property type="entry name" value="Vasodilator-stimulated phosphoprotein"/>
    <property type="match status" value="1"/>
</dbReference>
<dbReference type="InterPro" id="IPR007157">
    <property type="entry name" value="PspA_VIPP1"/>
</dbReference>
<dbReference type="PANTHER" id="PTHR31088">
    <property type="entry name" value="MEMBRANE-ASSOCIATED PROTEIN VIPP1, CHLOROPLASTIC"/>
    <property type="match status" value="1"/>
</dbReference>
<evidence type="ECO:0000313" key="3">
    <source>
        <dbReference type="EMBL" id="NLV14229.1"/>
    </source>
</evidence>
<reference evidence="3" key="1">
    <citation type="submission" date="2019-12" db="EMBL/GenBank/DDBJ databases">
        <title>Whole genome sequencing of Haloarcula argentinensis strain pws5.</title>
        <authorList>
            <person name="Verma D.K."/>
            <person name="Gopal K."/>
            <person name="Prasad E.S."/>
        </authorList>
    </citation>
    <scope>NUCLEOTIDE SEQUENCE</scope>
    <source>
        <strain evidence="3">Pws5</strain>
    </source>
</reference>
<dbReference type="Proteomes" id="UP000641625">
    <property type="component" value="Unassembled WGS sequence"/>
</dbReference>
<gene>
    <name evidence="3" type="ORF">GOC77_13235</name>
</gene>
<dbReference type="RefSeq" id="WP_170097657.1">
    <property type="nucleotide sequence ID" value="NZ_WOWA01000006.1"/>
</dbReference>
<protein>
    <submittedName>
        <fullName evidence="3">PspA/IM30 family protein</fullName>
    </submittedName>
</protein>
<comment type="caution">
    <text evidence="3">The sequence shown here is derived from an EMBL/GenBank/DDBJ whole genome shotgun (WGS) entry which is preliminary data.</text>
</comment>
<feature type="coiled-coil region" evidence="2">
    <location>
        <begin position="122"/>
        <end position="190"/>
    </location>
</feature>
<accession>A0A847UKS4</accession>
<dbReference type="EMBL" id="WOWA01000006">
    <property type="protein sequence ID" value="NLV14229.1"/>
    <property type="molecule type" value="Genomic_DNA"/>
</dbReference>
<proteinExistence type="inferred from homology"/>